<reference evidence="3" key="1">
    <citation type="journal article" date="2020" name="Stud. Mycol.">
        <title>101 Dothideomycetes genomes: a test case for predicting lifestyles and emergence of pathogens.</title>
        <authorList>
            <person name="Haridas S."/>
            <person name="Albert R."/>
            <person name="Binder M."/>
            <person name="Bloem J."/>
            <person name="Labutti K."/>
            <person name="Salamov A."/>
            <person name="Andreopoulos B."/>
            <person name="Baker S."/>
            <person name="Barry K."/>
            <person name="Bills G."/>
            <person name="Bluhm B."/>
            <person name="Cannon C."/>
            <person name="Castanera R."/>
            <person name="Culley D."/>
            <person name="Daum C."/>
            <person name="Ezra D."/>
            <person name="Gonzalez J."/>
            <person name="Henrissat B."/>
            <person name="Kuo A."/>
            <person name="Liang C."/>
            <person name="Lipzen A."/>
            <person name="Lutzoni F."/>
            <person name="Magnuson J."/>
            <person name="Mondo S."/>
            <person name="Nolan M."/>
            <person name="Ohm R."/>
            <person name="Pangilinan J."/>
            <person name="Park H.-J."/>
            <person name="Ramirez L."/>
            <person name="Alfaro M."/>
            <person name="Sun H."/>
            <person name="Tritt A."/>
            <person name="Yoshinaga Y."/>
            <person name="Zwiers L.-H."/>
            <person name="Turgeon B."/>
            <person name="Goodwin S."/>
            <person name="Spatafora J."/>
            <person name="Crous P."/>
            <person name="Grigoriev I."/>
        </authorList>
    </citation>
    <scope>NUCLEOTIDE SEQUENCE</scope>
    <source>
        <strain evidence="3">CBS 122368</strain>
    </source>
</reference>
<dbReference type="InterPro" id="IPR007005">
    <property type="entry name" value="XAP5"/>
</dbReference>
<dbReference type="PANTHER" id="PTHR12722:SF0">
    <property type="entry name" value="PROTEIN FAM50A"/>
    <property type="match status" value="1"/>
</dbReference>
<organism evidence="3 4">
    <name type="scientific">Trematosphaeria pertusa</name>
    <dbReference type="NCBI Taxonomy" id="390896"/>
    <lineage>
        <taxon>Eukaryota</taxon>
        <taxon>Fungi</taxon>
        <taxon>Dikarya</taxon>
        <taxon>Ascomycota</taxon>
        <taxon>Pezizomycotina</taxon>
        <taxon>Dothideomycetes</taxon>
        <taxon>Pleosporomycetidae</taxon>
        <taxon>Pleosporales</taxon>
        <taxon>Massarineae</taxon>
        <taxon>Trematosphaeriaceae</taxon>
        <taxon>Trematosphaeria</taxon>
    </lineage>
</organism>
<dbReference type="RefSeq" id="XP_033690790.1">
    <property type="nucleotide sequence ID" value="XM_033836377.1"/>
</dbReference>
<feature type="compositionally biased region" description="Basic residues" evidence="1">
    <location>
        <begin position="81"/>
        <end position="90"/>
    </location>
</feature>
<dbReference type="OrthoDB" id="1562195at2759"/>
<evidence type="ECO:0000313" key="4">
    <source>
        <dbReference type="Proteomes" id="UP000800094"/>
    </source>
</evidence>
<feature type="domain" description="FAM50A/XAP5 C-terminal" evidence="2">
    <location>
        <begin position="181"/>
        <end position="358"/>
    </location>
</feature>
<feature type="compositionally biased region" description="Basic and acidic residues" evidence="1">
    <location>
        <begin position="52"/>
        <end position="61"/>
    </location>
</feature>
<feature type="compositionally biased region" description="Basic and acidic residues" evidence="1">
    <location>
        <begin position="352"/>
        <end position="364"/>
    </location>
</feature>
<accession>A0A6A6IZJ4</accession>
<evidence type="ECO:0000259" key="2">
    <source>
        <dbReference type="Pfam" id="PF04921"/>
    </source>
</evidence>
<dbReference type="GO" id="GO:0006325">
    <property type="term" value="P:chromatin organization"/>
    <property type="evidence" value="ECO:0007669"/>
    <property type="project" value="TreeGrafter"/>
</dbReference>
<keyword evidence="4" id="KW-1185">Reference proteome</keyword>
<dbReference type="Proteomes" id="UP000800094">
    <property type="component" value="Unassembled WGS sequence"/>
</dbReference>
<feature type="compositionally biased region" description="Polar residues" evidence="1">
    <location>
        <begin position="62"/>
        <end position="79"/>
    </location>
</feature>
<feature type="compositionally biased region" description="Low complexity" evidence="1">
    <location>
        <begin position="106"/>
        <end position="121"/>
    </location>
</feature>
<dbReference type="Pfam" id="PF04921">
    <property type="entry name" value="XAP5"/>
    <property type="match status" value="1"/>
</dbReference>
<feature type="region of interest" description="Disordered" evidence="1">
    <location>
        <begin position="1"/>
        <end position="23"/>
    </location>
</feature>
<sequence>MDRFAPSTSDRSRSGTPAASRFTAQAATAEDLLKSQTVGLVHLDDFRKRRAEALERKERGESNTTSGASTPQDGASTLKPSVKKKRKIAGKGKLSFGVDEDEDADSSASAAPTPRDSTPADSSAVNSESEGKVFKKKKLGANLGIGLKPRVMTKSALQREAQQADLARQDFLAMREAVKATEVVIPFVFYDGTNIPGGRCRVKKGDHIWLFLDKARKVGAELGVGGDKSRRDWARVSVDDLMLVRGEVILPHHYEFYYFLFNRVAGFNGPLFDYSAQATKATPVDTGPELETSNFNPLGRPDKDKDKRSTIADEELEGFDDDPTLTKVVDRRWYERNKHIFPASVWEEYNPEKKLSKAQRKDTEGNTFFFS</sequence>
<dbReference type="AlphaFoldDB" id="A0A6A6IZJ4"/>
<proteinExistence type="predicted"/>
<dbReference type="PANTHER" id="PTHR12722">
    <property type="entry name" value="XAP-5 PROTEIN-RELATED"/>
    <property type="match status" value="1"/>
</dbReference>
<dbReference type="EMBL" id="ML987189">
    <property type="protein sequence ID" value="KAF2255786.1"/>
    <property type="molecule type" value="Genomic_DNA"/>
</dbReference>
<feature type="region of interest" description="Disordered" evidence="1">
    <location>
        <begin position="283"/>
        <end position="307"/>
    </location>
</feature>
<dbReference type="GO" id="GO:0005634">
    <property type="term" value="C:nucleus"/>
    <property type="evidence" value="ECO:0007669"/>
    <property type="project" value="InterPro"/>
</dbReference>
<dbReference type="GeneID" id="54589707"/>
<evidence type="ECO:0000313" key="3">
    <source>
        <dbReference type="EMBL" id="KAF2255786.1"/>
    </source>
</evidence>
<feature type="region of interest" description="Disordered" evidence="1">
    <location>
        <begin position="52"/>
        <end position="131"/>
    </location>
</feature>
<feature type="region of interest" description="Disordered" evidence="1">
    <location>
        <begin position="352"/>
        <end position="371"/>
    </location>
</feature>
<dbReference type="InterPro" id="IPR048337">
    <property type="entry name" value="FAM50A/XAP5_C"/>
</dbReference>
<gene>
    <name evidence="3" type="ORF">BU26DRAFT_8260</name>
</gene>
<protein>
    <submittedName>
        <fullName evidence="3">XAP5-domain-containing protein</fullName>
    </submittedName>
</protein>
<name>A0A6A6IZJ4_9PLEO</name>
<evidence type="ECO:0000256" key="1">
    <source>
        <dbReference type="SAM" id="MobiDB-lite"/>
    </source>
</evidence>